<keyword evidence="3" id="KW-0068">Autocatalytic cleavage</keyword>
<evidence type="ECO:0000256" key="8">
    <source>
        <dbReference type="ARBA" id="ARBA00023270"/>
    </source>
</evidence>
<gene>
    <name evidence="10" type="ORF">SAMN04488122_5689</name>
</gene>
<dbReference type="PANTHER" id="PTHR33866">
    <property type="entry name" value="S-ADENOSYLMETHIONINE DECARBOXYLASE PROENZYME"/>
    <property type="match status" value="1"/>
</dbReference>
<dbReference type="InterPro" id="IPR016067">
    <property type="entry name" value="S-AdoMet_deCO2ase_core"/>
</dbReference>
<keyword evidence="11" id="KW-1185">Reference proteome</keyword>
<dbReference type="STRING" id="29529.SAMN04488122_5689"/>
<name>A0A1I0SAZ6_9BACT</name>
<keyword evidence="7" id="KW-0456">Lyase</keyword>
<protein>
    <submittedName>
        <fullName evidence="10">S-adenosylmethionine decarboxylase</fullName>
    </submittedName>
</protein>
<evidence type="ECO:0000256" key="2">
    <source>
        <dbReference type="ARBA" id="ARBA00022793"/>
    </source>
</evidence>
<dbReference type="EMBL" id="FOJG01000002">
    <property type="protein sequence ID" value="SEW53801.1"/>
    <property type="molecule type" value="Genomic_DNA"/>
</dbReference>
<evidence type="ECO:0000256" key="3">
    <source>
        <dbReference type="ARBA" id="ARBA00022813"/>
    </source>
</evidence>
<dbReference type="Proteomes" id="UP000199310">
    <property type="component" value="Unassembled WGS sequence"/>
</dbReference>
<evidence type="ECO:0000256" key="4">
    <source>
        <dbReference type="ARBA" id="ARBA00023066"/>
    </source>
</evidence>
<evidence type="ECO:0000256" key="9">
    <source>
        <dbReference type="ARBA" id="ARBA00023317"/>
    </source>
</evidence>
<dbReference type="Gene3D" id="3.60.90.10">
    <property type="entry name" value="S-adenosylmethionine decarboxylase"/>
    <property type="match status" value="1"/>
</dbReference>
<evidence type="ECO:0000256" key="1">
    <source>
        <dbReference type="ARBA" id="ARBA00001928"/>
    </source>
</evidence>
<dbReference type="OrthoDB" id="9793120at2"/>
<reference evidence="11" key="1">
    <citation type="submission" date="2016-10" db="EMBL/GenBank/DDBJ databases">
        <authorList>
            <person name="Varghese N."/>
            <person name="Submissions S."/>
        </authorList>
    </citation>
    <scope>NUCLEOTIDE SEQUENCE [LARGE SCALE GENOMIC DNA]</scope>
    <source>
        <strain evidence="11">DSM 3695</strain>
    </source>
</reference>
<evidence type="ECO:0000313" key="10">
    <source>
        <dbReference type="EMBL" id="SEW53801.1"/>
    </source>
</evidence>
<evidence type="ECO:0000256" key="6">
    <source>
        <dbReference type="ARBA" id="ARBA00023145"/>
    </source>
</evidence>
<evidence type="ECO:0000313" key="11">
    <source>
        <dbReference type="Proteomes" id="UP000199310"/>
    </source>
</evidence>
<evidence type="ECO:0000256" key="5">
    <source>
        <dbReference type="ARBA" id="ARBA00023115"/>
    </source>
</evidence>
<sequence>MEYQPGLHLLATLHSQRTDLLEESSHWRAFIQNQITQHGLTEVGNCVHDFPSGGYTAVHCLTESHISIHTWPEFGLCTCDVFLSNFRKNNDAITTAIMEQVQQFFEASLKEPHCIRR</sequence>
<evidence type="ECO:0000256" key="7">
    <source>
        <dbReference type="ARBA" id="ARBA00023239"/>
    </source>
</evidence>
<organism evidence="10 11">
    <name type="scientific">Chitinophaga arvensicola</name>
    <dbReference type="NCBI Taxonomy" id="29529"/>
    <lineage>
        <taxon>Bacteria</taxon>
        <taxon>Pseudomonadati</taxon>
        <taxon>Bacteroidota</taxon>
        <taxon>Chitinophagia</taxon>
        <taxon>Chitinophagales</taxon>
        <taxon>Chitinophagaceae</taxon>
        <taxon>Chitinophaga</taxon>
    </lineage>
</organism>
<dbReference type="Pfam" id="PF02675">
    <property type="entry name" value="AdoMet_dc"/>
    <property type="match status" value="1"/>
</dbReference>
<dbReference type="GO" id="GO:0008295">
    <property type="term" value="P:spermidine biosynthetic process"/>
    <property type="evidence" value="ECO:0007669"/>
    <property type="project" value="UniProtKB-KW"/>
</dbReference>
<dbReference type="GO" id="GO:0004014">
    <property type="term" value="F:adenosylmethionine decarboxylase activity"/>
    <property type="evidence" value="ECO:0007669"/>
    <property type="project" value="InterPro"/>
</dbReference>
<comment type="cofactor">
    <cofactor evidence="1">
        <name>pyruvate</name>
        <dbReference type="ChEBI" id="CHEBI:15361"/>
    </cofactor>
</comment>
<keyword evidence="4" id="KW-0745">Spermidine biosynthesis</keyword>
<dbReference type="RefSeq" id="WP_089901127.1">
    <property type="nucleotide sequence ID" value="NZ_FOJG01000002.1"/>
</dbReference>
<keyword evidence="5" id="KW-0620">Polyamine biosynthesis</keyword>
<dbReference type="AlphaFoldDB" id="A0A1I0SAZ6"/>
<dbReference type="GO" id="GO:0005829">
    <property type="term" value="C:cytosol"/>
    <property type="evidence" value="ECO:0007669"/>
    <property type="project" value="TreeGrafter"/>
</dbReference>
<proteinExistence type="predicted"/>
<keyword evidence="2" id="KW-0210">Decarboxylase</keyword>
<dbReference type="PANTHER" id="PTHR33866:SF2">
    <property type="entry name" value="S-ADENOSYLMETHIONINE DECARBOXYLASE PROENZYME"/>
    <property type="match status" value="1"/>
</dbReference>
<dbReference type="InterPro" id="IPR003826">
    <property type="entry name" value="AdoMetDC_fam_prok"/>
</dbReference>
<dbReference type="SUPFAM" id="SSF56276">
    <property type="entry name" value="S-adenosylmethionine decarboxylase"/>
    <property type="match status" value="1"/>
</dbReference>
<keyword evidence="9" id="KW-0670">Pyruvate</keyword>
<accession>A0A1I0SAZ6</accession>
<keyword evidence="6" id="KW-0865">Zymogen</keyword>
<keyword evidence="8" id="KW-0704">Schiff base</keyword>